<evidence type="ECO:0000313" key="2">
    <source>
        <dbReference type="EMBL" id="MET4723849.1"/>
    </source>
</evidence>
<evidence type="ECO:0000313" key="3">
    <source>
        <dbReference type="Proteomes" id="UP001549291"/>
    </source>
</evidence>
<protein>
    <submittedName>
        <fullName evidence="2">Uncharacterized protein</fullName>
    </submittedName>
</protein>
<keyword evidence="1" id="KW-0732">Signal</keyword>
<organism evidence="2 3">
    <name type="scientific">Bradyrhizobium japonicum</name>
    <dbReference type="NCBI Taxonomy" id="375"/>
    <lineage>
        <taxon>Bacteria</taxon>
        <taxon>Pseudomonadati</taxon>
        <taxon>Pseudomonadota</taxon>
        <taxon>Alphaproteobacteria</taxon>
        <taxon>Hyphomicrobiales</taxon>
        <taxon>Nitrobacteraceae</taxon>
        <taxon>Bradyrhizobium</taxon>
    </lineage>
</organism>
<name>A0ABV2S5X7_BRAJP</name>
<keyword evidence="3" id="KW-1185">Reference proteome</keyword>
<evidence type="ECO:0000256" key="1">
    <source>
        <dbReference type="SAM" id="SignalP"/>
    </source>
</evidence>
<sequence length="84" mass="9242">MSGLKLLSTALITVAMLAAPALARENHMSSRHFTESADANTTIGVGHNDWRPCYGNRASEFCGYGDRDMWNHWGGYYGPMVHAP</sequence>
<feature type="signal peptide" evidence="1">
    <location>
        <begin position="1"/>
        <end position="23"/>
    </location>
</feature>
<accession>A0ABV2S5X7</accession>
<dbReference type="Proteomes" id="UP001549291">
    <property type="component" value="Unassembled WGS sequence"/>
</dbReference>
<feature type="chain" id="PRO_5045256850" evidence="1">
    <location>
        <begin position="24"/>
        <end position="84"/>
    </location>
</feature>
<dbReference type="RefSeq" id="WP_038931351.1">
    <property type="nucleotide sequence ID" value="NZ_CP066351.1"/>
</dbReference>
<gene>
    <name evidence="2" type="ORF">ABIF63_007955</name>
</gene>
<reference evidence="2 3" key="1">
    <citation type="submission" date="2024-06" db="EMBL/GenBank/DDBJ databases">
        <title>Genomic Encyclopedia of Type Strains, Phase V (KMG-V): Genome sequencing to study the core and pangenomes of soil and plant-associated prokaryotes.</title>
        <authorList>
            <person name="Whitman W."/>
        </authorList>
    </citation>
    <scope>NUCLEOTIDE SEQUENCE [LARGE SCALE GENOMIC DNA]</scope>
    <source>
        <strain evidence="2 3">USDA 160</strain>
    </source>
</reference>
<dbReference type="EMBL" id="JBEPTQ010000002">
    <property type="protein sequence ID" value="MET4723849.1"/>
    <property type="molecule type" value="Genomic_DNA"/>
</dbReference>
<proteinExistence type="predicted"/>
<comment type="caution">
    <text evidence="2">The sequence shown here is derived from an EMBL/GenBank/DDBJ whole genome shotgun (WGS) entry which is preliminary data.</text>
</comment>